<dbReference type="AlphaFoldDB" id="A0A101FY49"/>
<evidence type="ECO:0008006" key="3">
    <source>
        <dbReference type="Google" id="ProtNLM"/>
    </source>
</evidence>
<organism evidence="1 2">
    <name type="scientific">Anaerolinea thermophila</name>
    <dbReference type="NCBI Taxonomy" id="167964"/>
    <lineage>
        <taxon>Bacteria</taxon>
        <taxon>Bacillati</taxon>
        <taxon>Chloroflexota</taxon>
        <taxon>Anaerolineae</taxon>
        <taxon>Anaerolineales</taxon>
        <taxon>Anaerolineaceae</taxon>
        <taxon>Anaerolinea</taxon>
    </lineage>
</organism>
<protein>
    <recommendedName>
        <fullName evidence="3">Trm112 family protein</fullName>
    </recommendedName>
</protein>
<comment type="caution">
    <text evidence="1">The sequence shown here is derived from an EMBL/GenBank/DDBJ whole genome shotgun (WGS) entry which is preliminary data.</text>
</comment>
<dbReference type="Proteomes" id="UP000064249">
    <property type="component" value="Unassembled WGS sequence"/>
</dbReference>
<dbReference type="SUPFAM" id="SSF158997">
    <property type="entry name" value="Trm112p-like"/>
    <property type="match status" value="1"/>
</dbReference>
<accession>A0A101FY49</accession>
<dbReference type="EMBL" id="LGFU01000015">
    <property type="protein sequence ID" value="KUK46629.1"/>
    <property type="molecule type" value="Genomic_DNA"/>
</dbReference>
<proteinExistence type="predicted"/>
<dbReference type="Gene3D" id="2.20.25.10">
    <property type="match status" value="1"/>
</dbReference>
<gene>
    <name evidence="1" type="ORF">XD73_0481</name>
</gene>
<evidence type="ECO:0000313" key="1">
    <source>
        <dbReference type="EMBL" id="KUK46629.1"/>
    </source>
</evidence>
<name>A0A101FY49_9CHLR</name>
<sequence length="75" mass="8713">MISKDLLEILRCPVCVREEGKKGNLVLHKDTWLLCQDCDRKYPIVEDIPVMLIDEGEKWTDTKKENLPVPPPRPN</sequence>
<evidence type="ECO:0000313" key="2">
    <source>
        <dbReference type="Proteomes" id="UP000064249"/>
    </source>
</evidence>
<reference evidence="1 2" key="1">
    <citation type="journal article" date="2015" name="MBio">
        <title>Genome-Resolved Metagenomic Analysis Reveals Roles for Candidate Phyla and Other Microbial Community Members in Biogeochemical Transformations in Oil Reservoirs.</title>
        <authorList>
            <person name="Hu P."/>
            <person name="Tom L."/>
            <person name="Singh A."/>
            <person name="Thomas B.C."/>
            <person name="Baker B.J."/>
            <person name="Piceno Y.M."/>
            <person name="Andersen G.L."/>
            <person name="Banfield J.F."/>
        </authorList>
    </citation>
    <scope>NUCLEOTIDE SEQUENCE [LARGE SCALE GENOMIC DNA]</scope>
    <source>
        <strain evidence="1">46_16</strain>
    </source>
</reference>